<proteinExistence type="predicted"/>
<dbReference type="Proteomes" id="UP001249851">
    <property type="component" value="Unassembled WGS sequence"/>
</dbReference>
<feature type="region of interest" description="Disordered" evidence="1">
    <location>
        <begin position="326"/>
        <end position="346"/>
    </location>
</feature>
<evidence type="ECO:0000313" key="2">
    <source>
        <dbReference type="EMBL" id="KAK2550412.1"/>
    </source>
</evidence>
<dbReference type="EMBL" id="JARQWQ010000111">
    <property type="protein sequence ID" value="KAK2550412.1"/>
    <property type="molecule type" value="Genomic_DNA"/>
</dbReference>
<sequence length="346" mass="39623">MEFIGHQKAFLYLLTTGMISDRHSAISKWMRVDCPKKCKELGKPIVDYSYDLWHIGKKSQKVLSKLSKEKGCEVLGRWKKASVRYFYWAVTSTQPKRGDLILAKFNAFLSHVIRKHKDIPSRLFNKCAHGSIVYEKLCQALSQNHHVKAIKQASPVAQTSCLEGYHSLINQFAPKMLAYSYLGMLCRTTLSAIHFNYNLRRENKVDDQGNIKVKVTYPKFKDGEATVREIKAEQNYEYVAEIYETMITTSREDLKAVGEELDRHTPQALHSMLQNKQNKEEAIGKYHSRKQKETVICPPTCSELQSIVQPTVNDATRKQKTYTCSRCGKPRKGHKRGQCSTNADAP</sequence>
<evidence type="ECO:0000313" key="3">
    <source>
        <dbReference type="Proteomes" id="UP001249851"/>
    </source>
</evidence>
<name>A0AAD9UUR5_ACRCE</name>
<evidence type="ECO:0000256" key="1">
    <source>
        <dbReference type="SAM" id="MobiDB-lite"/>
    </source>
</evidence>
<keyword evidence="3" id="KW-1185">Reference proteome</keyword>
<dbReference type="PANTHER" id="PTHR31751">
    <property type="entry name" value="SI:CH211-108C17.2-RELATED-RELATED"/>
    <property type="match status" value="1"/>
</dbReference>
<dbReference type="AlphaFoldDB" id="A0AAD9UUR5"/>
<gene>
    <name evidence="2" type="ORF">P5673_028932</name>
</gene>
<feature type="compositionally biased region" description="Basic residues" evidence="1">
    <location>
        <begin position="328"/>
        <end position="337"/>
    </location>
</feature>
<reference evidence="2" key="1">
    <citation type="journal article" date="2023" name="G3 (Bethesda)">
        <title>Whole genome assembly and annotation of the endangered Caribbean coral Acropora cervicornis.</title>
        <authorList>
            <person name="Selwyn J.D."/>
            <person name="Vollmer S.V."/>
        </authorList>
    </citation>
    <scope>NUCLEOTIDE SEQUENCE</scope>
    <source>
        <strain evidence="2">K2</strain>
    </source>
</reference>
<organism evidence="2 3">
    <name type="scientific">Acropora cervicornis</name>
    <name type="common">Staghorn coral</name>
    <dbReference type="NCBI Taxonomy" id="6130"/>
    <lineage>
        <taxon>Eukaryota</taxon>
        <taxon>Metazoa</taxon>
        <taxon>Cnidaria</taxon>
        <taxon>Anthozoa</taxon>
        <taxon>Hexacorallia</taxon>
        <taxon>Scleractinia</taxon>
        <taxon>Astrocoeniina</taxon>
        <taxon>Acroporidae</taxon>
        <taxon>Acropora</taxon>
    </lineage>
</organism>
<accession>A0AAD9UUR5</accession>
<protein>
    <submittedName>
        <fullName evidence="2">Uncharacterized protein</fullName>
    </submittedName>
</protein>
<reference evidence="2" key="2">
    <citation type="journal article" date="2023" name="Science">
        <title>Genomic signatures of disease resistance in endangered staghorn corals.</title>
        <authorList>
            <person name="Vollmer S.V."/>
            <person name="Selwyn J.D."/>
            <person name="Despard B.A."/>
            <person name="Roesel C.L."/>
        </authorList>
    </citation>
    <scope>NUCLEOTIDE SEQUENCE</scope>
    <source>
        <strain evidence="2">K2</strain>
    </source>
</reference>
<comment type="caution">
    <text evidence="2">The sequence shown here is derived from an EMBL/GenBank/DDBJ whole genome shotgun (WGS) entry which is preliminary data.</text>
</comment>